<name>A0A2P2Q199_RHIMU</name>
<protein>
    <submittedName>
        <fullName evidence="1">Uncharacterized protein</fullName>
    </submittedName>
</protein>
<dbReference type="EMBL" id="GGEC01080286">
    <property type="protein sequence ID" value="MBX60770.1"/>
    <property type="molecule type" value="Transcribed_RNA"/>
</dbReference>
<accession>A0A2P2Q199</accession>
<sequence>MNAGPLSFMSILTIQAKDINKKSTKNVYSMF</sequence>
<reference evidence="1" key="1">
    <citation type="submission" date="2018-02" db="EMBL/GenBank/DDBJ databases">
        <title>Rhizophora mucronata_Transcriptome.</title>
        <authorList>
            <person name="Meera S.P."/>
            <person name="Sreeshan A."/>
            <person name="Augustine A."/>
        </authorList>
    </citation>
    <scope>NUCLEOTIDE SEQUENCE</scope>
    <source>
        <tissue evidence="1">Leaf</tissue>
    </source>
</reference>
<proteinExistence type="predicted"/>
<evidence type="ECO:0000313" key="1">
    <source>
        <dbReference type="EMBL" id="MBX60770.1"/>
    </source>
</evidence>
<organism evidence="1">
    <name type="scientific">Rhizophora mucronata</name>
    <name type="common">Asiatic mangrove</name>
    <dbReference type="NCBI Taxonomy" id="61149"/>
    <lineage>
        <taxon>Eukaryota</taxon>
        <taxon>Viridiplantae</taxon>
        <taxon>Streptophyta</taxon>
        <taxon>Embryophyta</taxon>
        <taxon>Tracheophyta</taxon>
        <taxon>Spermatophyta</taxon>
        <taxon>Magnoliopsida</taxon>
        <taxon>eudicotyledons</taxon>
        <taxon>Gunneridae</taxon>
        <taxon>Pentapetalae</taxon>
        <taxon>rosids</taxon>
        <taxon>fabids</taxon>
        <taxon>Malpighiales</taxon>
        <taxon>Rhizophoraceae</taxon>
        <taxon>Rhizophora</taxon>
    </lineage>
</organism>
<dbReference type="AlphaFoldDB" id="A0A2P2Q199"/>